<evidence type="ECO:0000313" key="1">
    <source>
        <dbReference type="EMBL" id="RUS28568.1"/>
    </source>
</evidence>
<dbReference type="Proteomes" id="UP000274822">
    <property type="component" value="Unassembled WGS sequence"/>
</dbReference>
<dbReference type="AlphaFoldDB" id="A0A433QFG6"/>
<accession>A0A433QFG6</accession>
<proteinExistence type="predicted"/>
<reference evidence="1 2" key="1">
    <citation type="journal article" date="2018" name="New Phytol.">
        <title>Phylogenomics of Endogonaceae and evolution of mycorrhizas within Mucoromycota.</title>
        <authorList>
            <person name="Chang Y."/>
            <person name="Desiro A."/>
            <person name="Na H."/>
            <person name="Sandor L."/>
            <person name="Lipzen A."/>
            <person name="Clum A."/>
            <person name="Barry K."/>
            <person name="Grigoriev I.V."/>
            <person name="Martin F.M."/>
            <person name="Stajich J.E."/>
            <person name="Smith M.E."/>
            <person name="Bonito G."/>
            <person name="Spatafora J.W."/>
        </authorList>
    </citation>
    <scope>NUCLEOTIDE SEQUENCE [LARGE SCALE GENOMIC DNA]</scope>
    <source>
        <strain evidence="1 2">AD002</strain>
    </source>
</reference>
<dbReference type="EMBL" id="RBNJ01006455">
    <property type="protein sequence ID" value="RUS28568.1"/>
    <property type="molecule type" value="Genomic_DNA"/>
</dbReference>
<keyword evidence="2" id="KW-1185">Reference proteome</keyword>
<sequence length="172" mass="20149">MREERLDGYTMASLMKIGSVDVQVAFGEVVGNACEQNDGKMCEDRTKILKAMQLALVRLRRLLLEKGVDKGLLWELETYGILIDKKDFCFYSMHQVDDYFLVNEFDNFTIPDNCGNLRELSHIIQAMLSFKNRVLHLHQRVESLLKSRRRQSARRVTEDFVRPSPRKPNKRR</sequence>
<organism evidence="1 2">
    <name type="scientific">Jimgerdemannia flammicorona</name>
    <dbReference type="NCBI Taxonomy" id="994334"/>
    <lineage>
        <taxon>Eukaryota</taxon>
        <taxon>Fungi</taxon>
        <taxon>Fungi incertae sedis</taxon>
        <taxon>Mucoromycota</taxon>
        <taxon>Mucoromycotina</taxon>
        <taxon>Endogonomycetes</taxon>
        <taxon>Endogonales</taxon>
        <taxon>Endogonaceae</taxon>
        <taxon>Jimgerdemannia</taxon>
    </lineage>
</organism>
<protein>
    <submittedName>
        <fullName evidence="1">Uncharacterized protein</fullName>
    </submittedName>
</protein>
<name>A0A433QFG6_9FUNG</name>
<gene>
    <name evidence="1" type="ORF">BC938DRAFT_481728</name>
</gene>
<comment type="caution">
    <text evidence="1">The sequence shown here is derived from an EMBL/GenBank/DDBJ whole genome shotgun (WGS) entry which is preliminary data.</text>
</comment>
<evidence type="ECO:0000313" key="2">
    <source>
        <dbReference type="Proteomes" id="UP000274822"/>
    </source>
</evidence>